<gene>
    <name evidence="1" type="ORF">SDC9_21678</name>
</gene>
<evidence type="ECO:0000313" key="1">
    <source>
        <dbReference type="EMBL" id="MPL75843.1"/>
    </source>
</evidence>
<dbReference type="EMBL" id="VSSQ01000092">
    <property type="protein sequence ID" value="MPL75843.1"/>
    <property type="molecule type" value="Genomic_DNA"/>
</dbReference>
<name>A0A644UAF2_9ZZZZ</name>
<dbReference type="AlphaFoldDB" id="A0A644UAF2"/>
<sequence length="189" mass="21260">MNKDKSKKTMLLVALILVVILATIITRFFTKDRTWPIKAETSSSTEIVIPENWLSGESEGFIFKYPENFGTKYINPVDWPIKINISKQAFSCLEAGNEISLAGETKLESVGNREYCVTRESEGAAGSIYTNYAYAFPYNNETLIMTFSSRATQCMNYDNPEQAECLTERESFNITPLVDKIASTIKSSN</sequence>
<protein>
    <submittedName>
        <fullName evidence="1">Uncharacterized protein</fullName>
    </submittedName>
</protein>
<accession>A0A644UAF2</accession>
<organism evidence="1">
    <name type="scientific">bioreactor metagenome</name>
    <dbReference type="NCBI Taxonomy" id="1076179"/>
    <lineage>
        <taxon>unclassified sequences</taxon>
        <taxon>metagenomes</taxon>
        <taxon>ecological metagenomes</taxon>
    </lineage>
</organism>
<reference evidence="1" key="1">
    <citation type="submission" date="2019-08" db="EMBL/GenBank/DDBJ databases">
        <authorList>
            <person name="Kucharzyk K."/>
            <person name="Murdoch R.W."/>
            <person name="Higgins S."/>
            <person name="Loffler F."/>
        </authorList>
    </citation>
    <scope>NUCLEOTIDE SEQUENCE</scope>
</reference>
<proteinExistence type="predicted"/>
<comment type="caution">
    <text evidence="1">The sequence shown here is derived from an EMBL/GenBank/DDBJ whole genome shotgun (WGS) entry which is preliminary data.</text>
</comment>